<dbReference type="Proteomes" id="UP000006201">
    <property type="component" value="Unassembled WGS sequence"/>
</dbReference>
<dbReference type="ESTHER" id="9gamm-a4c7u3">
    <property type="family name" value="Proline_iminopeptidase"/>
</dbReference>
<dbReference type="InterPro" id="IPR000073">
    <property type="entry name" value="AB_hydrolase_1"/>
</dbReference>
<evidence type="ECO:0000256" key="7">
    <source>
        <dbReference type="ARBA" id="ARBA00022490"/>
    </source>
</evidence>
<comment type="subcellular location">
    <subcellularLocation>
        <location evidence="2 11">Cytoplasm</location>
    </subcellularLocation>
</comment>
<keyword evidence="9 11" id="KW-0378">Hydrolase</keyword>
<dbReference type="GO" id="GO:0005737">
    <property type="term" value="C:cytoplasm"/>
    <property type="evidence" value="ECO:0007669"/>
    <property type="project" value="UniProtKB-SubCell"/>
</dbReference>
<dbReference type="AlphaFoldDB" id="A4C7U3"/>
<evidence type="ECO:0000313" key="15">
    <source>
        <dbReference type="EMBL" id="EAR28658.1"/>
    </source>
</evidence>
<feature type="active site" description="Nucleophile" evidence="12">
    <location>
        <position position="120"/>
    </location>
</feature>
<sequence length="332" mass="37287">MLHAQAEGTTFMVTLYEITDAKSYHIPVGQGHQLHVEEYGNPQGVPVLVCHGGPGAGANVLDCRYFNPQKYRIILFSQRGCGLSTPQLHTEFNQTSYLLNDIEIIRKTLGIKAWLLSGCSWGATLALLYAIATPEKVLGLLLRGTFLARKQDLQWLYGRQGGAMLFPDYYQHFNPSHLSYLDLMDAYATDFNSDNELQKLKSAKAWCEWELVLSGLHPTHNSQYFICDTQRALNVAILEHHYFLNNCFIEDNYILNQVGAIAHLPIHFIHGRHDFVAPLAGVYELAQALNARLDILNDVGHSSENHSYAEAMRSAADLLYCKAKSSYLKILG</sequence>
<organism evidence="15 16">
    <name type="scientific">Pseudoalteromonas tunicata D2</name>
    <dbReference type="NCBI Taxonomy" id="87626"/>
    <lineage>
        <taxon>Bacteria</taxon>
        <taxon>Pseudomonadati</taxon>
        <taxon>Pseudomonadota</taxon>
        <taxon>Gammaproteobacteria</taxon>
        <taxon>Alteromonadales</taxon>
        <taxon>Pseudoalteromonadaceae</taxon>
        <taxon>Pseudoalteromonas</taxon>
    </lineage>
</organism>
<dbReference type="MEROPS" id="S33.001"/>
<evidence type="ECO:0000256" key="3">
    <source>
        <dbReference type="ARBA" id="ARBA00010088"/>
    </source>
</evidence>
<dbReference type="EMBL" id="AAOH01000003">
    <property type="protein sequence ID" value="EAR28658.1"/>
    <property type="molecule type" value="Genomic_DNA"/>
</dbReference>
<evidence type="ECO:0000256" key="12">
    <source>
        <dbReference type="PIRSR" id="PIRSR006431-1"/>
    </source>
</evidence>
<dbReference type="InterPro" id="IPR002410">
    <property type="entry name" value="Peptidase_S33"/>
</dbReference>
<dbReference type="Gene3D" id="3.40.50.1820">
    <property type="entry name" value="alpha/beta hydrolase"/>
    <property type="match status" value="1"/>
</dbReference>
<dbReference type="GO" id="GO:0004177">
    <property type="term" value="F:aminopeptidase activity"/>
    <property type="evidence" value="ECO:0007669"/>
    <property type="project" value="UniProtKB-UniRule"/>
</dbReference>
<keyword evidence="6 11" id="KW-0031">Aminopeptidase</keyword>
<dbReference type="PANTHER" id="PTHR43722">
    <property type="entry name" value="PROLINE IMINOPEPTIDASE"/>
    <property type="match status" value="1"/>
</dbReference>
<dbReference type="EC" id="3.4.11.5" evidence="4 11"/>
<accession>A4C7U3</accession>
<dbReference type="InterPro" id="IPR005944">
    <property type="entry name" value="Pro_iminopeptidase"/>
</dbReference>
<name>A4C7U3_9GAMM</name>
<evidence type="ECO:0000313" key="16">
    <source>
        <dbReference type="Proteomes" id="UP000006201"/>
    </source>
</evidence>
<dbReference type="STRING" id="87626.PTD2_06439"/>
<evidence type="ECO:0000256" key="5">
    <source>
        <dbReference type="ARBA" id="ARBA00021843"/>
    </source>
</evidence>
<evidence type="ECO:0000259" key="14">
    <source>
        <dbReference type="Pfam" id="PF00561"/>
    </source>
</evidence>
<evidence type="ECO:0000256" key="4">
    <source>
        <dbReference type="ARBA" id="ARBA00012568"/>
    </source>
</evidence>
<gene>
    <name evidence="15" type="ORF">PTD2_06439</name>
</gene>
<evidence type="ECO:0000256" key="1">
    <source>
        <dbReference type="ARBA" id="ARBA00001585"/>
    </source>
</evidence>
<dbReference type="RefSeq" id="WP_009837920.1">
    <property type="nucleotide sequence ID" value="NZ_AAOH01000003.1"/>
</dbReference>
<feature type="domain" description="AB hydrolase-1" evidence="14">
    <location>
        <begin position="46"/>
        <end position="302"/>
    </location>
</feature>
<dbReference type="PIRSF" id="PIRSF006431">
    <property type="entry name" value="Pept_S33"/>
    <property type="match status" value="1"/>
</dbReference>
<protein>
    <recommendedName>
        <fullName evidence="5 11">Proline iminopeptidase</fullName>
        <shortName evidence="11">PIP</shortName>
        <ecNumber evidence="4 11">3.4.11.5</ecNumber>
    </recommendedName>
    <alternativeName>
        <fullName evidence="10 11">Prolyl aminopeptidase</fullName>
    </alternativeName>
</protein>
<dbReference type="HOGENOM" id="CLU_043739_2_2_6"/>
<dbReference type="PANTHER" id="PTHR43722:SF1">
    <property type="entry name" value="PROLINE IMINOPEPTIDASE"/>
    <property type="match status" value="1"/>
</dbReference>
<evidence type="ECO:0000256" key="11">
    <source>
        <dbReference type="PIRNR" id="PIRNR006431"/>
    </source>
</evidence>
<feature type="active site" evidence="12">
    <location>
        <position position="274"/>
    </location>
</feature>
<dbReference type="eggNOG" id="COG0596">
    <property type="taxonomic scope" value="Bacteria"/>
</dbReference>
<evidence type="ECO:0000256" key="2">
    <source>
        <dbReference type="ARBA" id="ARBA00004496"/>
    </source>
</evidence>
<dbReference type="NCBIfam" id="TIGR01249">
    <property type="entry name" value="pro_imino_pep_1"/>
    <property type="match status" value="1"/>
</dbReference>
<proteinExistence type="inferred from homology"/>
<dbReference type="OrthoDB" id="9796770at2"/>
<comment type="similarity">
    <text evidence="3 11 13">Belongs to the peptidase S33 family.</text>
</comment>
<dbReference type="PRINTS" id="PR00793">
    <property type="entry name" value="PROAMNOPTASE"/>
</dbReference>
<comment type="catalytic activity">
    <reaction evidence="1 11 13">
        <text>Release of N-terminal proline from a peptide.</text>
        <dbReference type="EC" id="3.4.11.5"/>
    </reaction>
</comment>
<evidence type="ECO:0000256" key="13">
    <source>
        <dbReference type="RuleBase" id="RU003421"/>
    </source>
</evidence>
<dbReference type="Pfam" id="PF00561">
    <property type="entry name" value="Abhydrolase_1"/>
    <property type="match status" value="1"/>
</dbReference>
<dbReference type="InterPro" id="IPR029058">
    <property type="entry name" value="AB_hydrolase_fold"/>
</dbReference>
<keyword evidence="8 11" id="KW-0645">Protease</keyword>
<keyword evidence="7 11" id="KW-0963">Cytoplasm</keyword>
<dbReference type="SUPFAM" id="SSF53474">
    <property type="entry name" value="alpha/beta-Hydrolases"/>
    <property type="match status" value="1"/>
</dbReference>
<evidence type="ECO:0000256" key="8">
    <source>
        <dbReference type="ARBA" id="ARBA00022670"/>
    </source>
</evidence>
<dbReference type="GO" id="GO:0006508">
    <property type="term" value="P:proteolysis"/>
    <property type="evidence" value="ECO:0007669"/>
    <property type="project" value="UniProtKB-KW"/>
</dbReference>
<evidence type="ECO:0000256" key="6">
    <source>
        <dbReference type="ARBA" id="ARBA00022438"/>
    </source>
</evidence>
<evidence type="ECO:0000256" key="10">
    <source>
        <dbReference type="ARBA" id="ARBA00029605"/>
    </source>
</evidence>
<keyword evidence="16" id="KW-1185">Reference proteome</keyword>
<evidence type="ECO:0000256" key="9">
    <source>
        <dbReference type="ARBA" id="ARBA00022801"/>
    </source>
</evidence>
<feature type="active site" description="Proton donor" evidence="12">
    <location>
        <position position="301"/>
    </location>
</feature>
<reference evidence="15 16" key="1">
    <citation type="submission" date="2006-02" db="EMBL/GenBank/DDBJ databases">
        <authorList>
            <person name="Moran M.A."/>
            <person name="Kjelleberg S."/>
            <person name="Egan S."/>
            <person name="Saunders N."/>
            <person name="Thomas T."/>
            <person name="Ferriera S."/>
            <person name="Johnson J."/>
            <person name="Kravitz S."/>
            <person name="Halpern A."/>
            <person name="Remington K."/>
            <person name="Beeson K."/>
            <person name="Tran B."/>
            <person name="Rogers Y.-H."/>
            <person name="Friedman R."/>
            <person name="Venter J.C."/>
        </authorList>
    </citation>
    <scope>NUCLEOTIDE SEQUENCE [LARGE SCALE GENOMIC DNA]</scope>
    <source>
        <strain evidence="15 16">D2</strain>
    </source>
</reference>
<comment type="caution">
    <text evidence="15">The sequence shown here is derived from an EMBL/GenBank/DDBJ whole genome shotgun (WGS) entry which is preliminary data.</text>
</comment>